<gene>
    <name evidence="1" type="ORF">UFOVP1113_50</name>
    <name evidence="3" type="ORF">UFOVP1563_4</name>
    <name evidence="2" type="ORF">UFOVP1627_37</name>
</gene>
<dbReference type="EMBL" id="LR797484">
    <property type="protein sequence ID" value="CAB4219777.1"/>
    <property type="molecule type" value="Genomic_DNA"/>
</dbReference>
<evidence type="ECO:0000313" key="2">
    <source>
        <dbReference type="EMBL" id="CAB4219777.1"/>
    </source>
</evidence>
<protein>
    <submittedName>
        <fullName evidence="3">Uncharacterized protein</fullName>
    </submittedName>
</protein>
<sequence length="112" mass="12812">MINVYVTNKWDKLLIDDYAYKLYSFPIGETVEIPIDVASYIFGYGKEDKEPVMARLSWIRTKNDIPEGMKILEKFEISLEPPQKNHSLSPVVERVPFPPAKRGGGKVFHKAA</sequence>
<proteinExistence type="predicted"/>
<dbReference type="EMBL" id="LR798404">
    <property type="protein sequence ID" value="CAB5229570.1"/>
    <property type="molecule type" value="Genomic_DNA"/>
</dbReference>
<evidence type="ECO:0000313" key="3">
    <source>
        <dbReference type="EMBL" id="CAB5229570.1"/>
    </source>
</evidence>
<evidence type="ECO:0000313" key="1">
    <source>
        <dbReference type="EMBL" id="CAB4184917.1"/>
    </source>
</evidence>
<name>A0A6J7XEB9_9CAUD</name>
<organism evidence="3">
    <name type="scientific">uncultured Caudovirales phage</name>
    <dbReference type="NCBI Taxonomy" id="2100421"/>
    <lineage>
        <taxon>Viruses</taxon>
        <taxon>Duplodnaviria</taxon>
        <taxon>Heunggongvirae</taxon>
        <taxon>Uroviricota</taxon>
        <taxon>Caudoviricetes</taxon>
        <taxon>Peduoviridae</taxon>
        <taxon>Maltschvirus</taxon>
        <taxon>Maltschvirus maltsch</taxon>
    </lineage>
</organism>
<accession>A0A6J7XEB9</accession>
<dbReference type="EMBL" id="LR797072">
    <property type="protein sequence ID" value="CAB4184917.1"/>
    <property type="molecule type" value="Genomic_DNA"/>
</dbReference>
<reference evidence="3" key="1">
    <citation type="submission" date="2020-05" db="EMBL/GenBank/DDBJ databases">
        <authorList>
            <person name="Chiriac C."/>
            <person name="Salcher M."/>
            <person name="Ghai R."/>
            <person name="Kavagutti S V."/>
        </authorList>
    </citation>
    <scope>NUCLEOTIDE SEQUENCE</scope>
</reference>